<evidence type="ECO:0000313" key="2">
    <source>
        <dbReference type="Proteomes" id="UP001215956"/>
    </source>
</evidence>
<gene>
    <name evidence="1" type="ORF">P0O24_01125</name>
</gene>
<comment type="caution">
    <text evidence="1">The sequence shown here is derived from an EMBL/GenBank/DDBJ whole genome shotgun (WGS) entry which is preliminary data.</text>
</comment>
<keyword evidence="2" id="KW-1185">Reference proteome</keyword>
<accession>A0ABT5XBZ7</accession>
<dbReference type="Gene3D" id="3.40.1350.10">
    <property type="match status" value="1"/>
</dbReference>
<evidence type="ECO:0008006" key="3">
    <source>
        <dbReference type="Google" id="ProtNLM"/>
    </source>
</evidence>
<sequence length="136" mass="15932">MGKYAEYFVKMEFTLAGFDVYTPEVDDKGIDFIARKNENTYYDIQVKSVRGLNYIFLPKHKFDLRKNLLVAIVLFEEGKPPKMSLIPSSEWSNPNRLLVSRDYEGKKSKPEWGLNISKKNLDLLNKFEFDKIIETL</sequence>
<dbReference type="EMBL" id="JARFPL010000002">
    <property type="protein sequence ID" value="MDF0592187.1"/>
    <property type="molecule type" value="Genomic_DNA"/>
</dbReference>
<name>A0ABT5XBZ7_9EURY</name>
<dbReference type="RefSeq" id="WP_316967896.1">
    <property type="nucleotide sequence ID" value="NZ_JARFPL010000002.1"/>
</dbReference>
<proteinExistence type="predicted"/>
<dbReference type="Proteomes" id="UP001215956">
    <property type="component" value="Unassembled WGS sequence"/>
</dbReference>
<evidence type="ECO:0000313" key="1">
    <source>
        <dbReference type="EMBL" id="MDF0592187.1"/>
    </source>
</evidence>
<reference evidence="1 2" key="1">
    <citation type="submission" date="2023-03" db="EMBL/GenBank/DDBJ databases">
        <title>Whole genome sequencing of Methanotrichaceae archaeon M04Ac.</title>
        <authorList>
            <person name="Khomyakova M.A."/>
            <person name="Merkel A.Y."/>
            <person name="Slobodkin A.I."/>
        </authorList>
    </citation>
    <scope>NUCLEOTIDE SEQUENCE [LARGE SCALE GENOMIC DNA]</scope>
    <source>
        <strain evidence="1 2">M04Ac</strain>
    </source>
</reference>
<dbReference type="InterPro" id="IPR011856">
    <property type="entry name" value="tRNA_endonuc-like_dom_sf"/>
</dbReference>
<protein>
    <recommendedName>
        <fullName evidence="3">DUF4365 domain-containing protein</fullName>
    </recommendedName>
</protein>
<organism evidence="1 2">
    <name type="scientific">Candidatus Methanocrinis alkalitolerans</name>
    <dbReference type="NCBI Taxonomy" id="3033395"/>
    <lineage>
        <taxon>Archaea</taxon>
        <taxon>Methanobacteriati</taxon>
        <taxon>Methanobacteriota</taxon>
        <taxon>Stenosarchaea group</taxon>
        <taxon>Methanomicrobia</taxon>
        <taxon>Methanotrichales</taxon>
        <taxon>Methanotrichaceae</taxon>
        <taxon>Methanocrinis</taxon>
    </lineage>
</organism>